<dbReference type="PANTHER" id="PTHR43278">
    <property type="entry name" value="NAD(P)H-DEPENDENT FMN-CONTAINING OXIDOREDUCTASE YWQN-RELATED"/>
    <property type="match status" value="1"/>
</dbReference>
<evidence type="ECO:0000259" key="3">
    <source>
        <dbReference type="Pfam" id="PF03358"/>
    </source>
</evidence>
<dbReference type="SUPFAM" id="SSF52218">
    <property type="entry name" value="Flavoproteins"/>
    <property type="match status" value="1"/>
</dbReference>
<evidence type="ECO:0000256" key="1">
    <source>
        <dbReference type="ARBA" id="ARBA00022630"/>
    </source>
</evidence>
<dbReference type="Pfam" id="PF03358">
    <property type="entry name" value="FMN_red"/>
    <property type="match status" value="1"/>
</dbReference>
<dbReference type="GO" id="GO:0016491">
    <property type="term" value="F:oxidoreductase activity"/>
    <property type="evidence" value="ECO:0007669"/>
    <property type="project" value="InterPro"/>
</dbReference>
<dbReference type="Gene3D" id="3.40.50.360">
    <property type="match status" value="1"/>
</dbReference>
<keyword evidence="1" id="KW-0285">Flavoprotein</keyword>
<dbReference type="PANTHER" id="PTHR43278:SF2">
    <property type="entry name" value="IRON-SULFUR FLAVOPROTEIN"/>
    <property type="match status" value="1"/>
</dbReference>
<dbReference type="AlphaFoldDB" id="A0A9D1PZF5"/>
<accession>A0A9D1PZF5</accession>
<sequence>MKVLIINGSPRGEKSNTMRMTNAFIEGMASSADIETETVTVKNLKAEPCLGCFCCWSKTPGRCVINDDVRDVTLKMLSSDVVIYSFPLFYYSVPSKLKALIERQLPTVAPFMEGQRDYLVNGGHPPRFTASYKTILISTCGFYPTDKSYDAIRAQFDMICGEKNYLEIFLGEGELFSRPVAQRRCDKRLEAMKKAGEEYGRSGVIDAETYKEICSHIYPPAMYAHMADAGWGVTMEDFRESDLRTVEEVGKLGKKIDLIY</sequence>
<evidence type="ECO:0000256" key="2">
    <source>
        <dbReference type="ARBA" id="ARBA00022643"/>
    </source>
</evidence>
<evidence type="ECO:0000313" key="4">
    <source>
        <dbReference type="EMBL" id="HIW02439.1"/>
    </source>
</evidence>
<dbReference type="InterPro" id="IPR051796">
    <property type="entry name" value="ISF_SsuE-like"/>
</dbReference>
<dbReference type="Proteomes" id="UP000823990">
    <property type="component" value="Unassembled WGS sequence"/>
</dbReference>
<dbReference type="EMBL" id="DXHS01000065">
    <property type="protein sequence ID" value="HIW02439.1"/>
    <property type="molecule type" value="Genomic_DNA"/>
</dbReference>
<proteinExistence type="predicted"/>
<reference evidence="4" key="1">
    <citation type="journal article" date="2021" name="PeerJ">
        <title>Extensive microbial diversity within the chicken gut microbiome revealed by metagenomics and culture.</title>
        <authorList>
            <person name="Gilroy R."/>
            <person name="Ravi A."/>
            <person name="Getino M."/>
            <person name="Pursley I."/>
            <person name="Horton D.L."/>
            <person name="Alikhan N.F."/>
            <person name="Baker D."/>
            <person name="Gharbi K."/>
            <person name="Hall N."/>
            <person name="Watson M."/>
            <person name="Adriaenssens E.M."/>
            <person name="Foster-Nyarko E."/>
            <person name="Jarju S."/>
            <person name="Secka A."/>
            <person name="Antonio M."/>
            <person name="Oren A."/>
            <person name="Chaudhuri R.R."/>
            <person name="La Ragione R."/>
            <person name="Hildebrand F."/>
            <person name="Pallen M.J."/>
        </authorList>
    </citation>
    <scope>NUCLEOTIDE SEQUENCE</scope>
    <source>
        <strain evidence="4">12435</strain>
    </source>
</reference>
<dbReference type="InterPro" id="IPR005025">
    <property type="entry name" value="FMN_Rdtase-like_dom"/>
</dbReference>
<keyword evidence="2" id="KW-0288">FMN</keyword>
<name>A0A9D1PZF5_9FIRM</name>
<protein>
    <submittedName>
        <fullName evidence="4">Flavodoxin family protein</fullName>
    </submittedName>
</protein>
<organism evidence="4 5">
    <name type="scientific">Candidatus Protoclostridium stercorigallinarum</name>
    <dbReference type="NCBI Taxonomy" id="2838741"/>
    <lineage>
        <taxon>Bacteria</taxon>
        <taxon>Bacillati</taxon>
        <taxon>Bacillota</taxon>
        <taxon>Clostridia</taxon>
        <taxon>Candidatus Protoclostridium</taxon>
    </lineage>
</organism>
<dbReference type="InterPro" id="IPR029039">
    <property type="entry name" value="Flavoprotein-like_sf"/>
</dbReference>
<evidence type="ECO:0000313" key="5">
    <source>
        <dbReference type="Proteomes" id="UP000823990"/>
    </source>
</evidence>
<gene>
    <name evidence="4" type="ORF">H9892_03785</name>
</gene>
<comment type="caution">
    <text evidence="4">The sequence shown here is derived from an EMBL/GenBank/DDBJ whole genome shotgun (WGS) entry which is preliminary data.</text>
</comment>
<feature type="domain" description="NADPH-dependent FMN reductase-like" evidence="3">
    <location>
        <begin position="1"/>
        <end position="103"/>
    </location>
</feature>
<reference evidence="4" key="2">
    <citation type="submission" date="2021-04" db="EMBL/GenBank/DDBJ databases">
        <authorList>
            <person name="Gilroy R."/>
        </authorList>
    </citation>
    <scope>NUCLEOTIDE SEQUENCE</scope>
    <source>
        <strain evidence="4">12435</strain>
    </source>
</reference>